<gene>
    <name evidence="6" type="ORF">HMPREF9013_0482</name>
</gene>
<comment type="caution">
    <text evidence="6">The sequence shown here is derived from an EMBL/GenBank/DDBJ whole genome shotgun (WGS) entry which is preliminary data.</text>
</comment>
<evidence type="ECO:0000313" key="7">
    <source>
        <dbReference type="Proteomes" id="UP000005017"/>
    </source>
</evidence>
<dbReference type="PANTHER" id="PTHR46233">
    <property type="entry name" value="HYDROXYACYLGLUTATHIONE HYDROLASE GLOC"/>
    <property type="match status" value="1"/>
</dbReference>
<dbReference type="Proteomes" id="UP000005017">
    <property type="component" value="Unassembled WGS sequence"/>
</dbReference>
<dbReference type="CDD" id="cd06262">
    <property type="entry name" value="metallo-hydrolase-like_MBL-fold"/>
    <property type="match status" value="1"/>
</dbReference>
<organism evidence="6 7">
    <name type="scientific">Bulleidia extructa W1219</name>
    <dbReference type="NCBI Taxonomy" id="679192"/>
    <lineage>
        <taxon>Bacteria</taxon>
        <taxon>Bacillati</taxon>
        <taxon>Bacillota</taxon>
        <taxon>Erysipelotrichia</taxon>
        <taxon>Erysipelotrichales</taxon>
        <taxon>Erysipelotrichaceae</taxon>
        <taxon>Bulleidia</taxon>
    </lineage>
</organism>
<dbReference type="InterPro" id="IPR001279">
    <property type="entry name" value="Metallo-B-lactamas"/>
</dbReference>
<dbReference type="Pfam" id="PF00753">
    <property type="entry name" value="Lactamase_B"/>
    <property type="match status" value="1"/>
</dbReference>
<dbReference type="InterPro" id="IPR051453">
    <property type="entry name" value="MBL_Glyoxalase_II"/>
</dbReference>
<dbReference type="RefSeq" id="WP_006627594.1">
    <property type="nucleotide sequence ID" value="NZ_ADFR01000016.1"/>
</dbReference>
<keyword evidence="3" id="KW-0378">Hydrolase</keyword>
<dbReference type="Gene3D" id="3.60.15.10">
    <property type="entry name" value="Ribonuclease Z/Hydroxyacylglutathione hydrolase-like"/>
    <property type="match status" value="1"/>
</dbReference>
<dbReference type="AlphaFoldDB" id="D2MQD1"/>
<evidence type="ECO:0000256" key="3">
    <source>
        <dbReference type="ARBA" id="ARBA00022801"/>
    </source>
</evidence>
<dbReference type="SMART" id="SM00849">
    <property type="entry name" value="Lactamase_B"/>
    <property type="match status" value="1"/>
</dbReference>
<keyword evidence="4" id="KW-0862">Zinc</keyword>
<feature type="domain" description="Metallo-beta-lactamase" evidence="5">
    <location>
        <begin position="12"/>
        <end position="179"/>
    </location>
</feature>
<dbReference type="EMBL" id="ADFR01000016">
    <property type="protein sequence ID" value="EFC05200.1"/>
    <property type="molecule type" value="Genomic_DNA"/>
</dbReference>
<evidence type="ECO:0000256" key="2">
    <source>
        <dbReference type="ARBA" id="ARBA00022723"/>
    </source>
</evidence>
<name>D2MQD1_9FIRM</name>
<dbReference type="GO" id="GO:0016787">
    <property type="term" value="F:hydrolase activity"/>
    <property type="evidence" value="ECO:0007669"/>
    <property type="project" value="UniProtKB-KW"/>
</dbReference>
<evidence type="ECO:0000256" key="4">
    <source>
        <dbReference type="ARBA" id="ARBA00022833"/>
    </source>
</evidence>
<dbReference type="SUPFAM" id="SSF56281">
    <property type="entry name" value="Metallo-hydrolase/oxidoreductase"/>
    <property type="match status" value="1"/>
</dbReference>
<keyword evidence="7" id="KW-1185">Reference proteome</keyword>
<comment type="cofactor">
    <cofactor evidence="1">
        <name>Zn(2+)</name>
        <dbReference type="ChEBI" id="CHEBI:29105"/>
    </cofactor>
</comment>
<protein>
    <submittedName>
        <fullName evidence="6">Metallo-beta-lactamase domain protein</fullName>
    </submittedName>
</protein>
<dbReference type="GO" id="GO:0046872">
    <property type="term" value="F:metal ion binding"/>
    <property type="evidence" value="ECO:0007669"/>
    <property type="project" value="UniProtKB-KW"/>
</dbReference>
<keyword evidence="2" id="KW-0479">Metal-binding</keyword>
<evidence type="ECO:0000256" key="1">
    <source>
        <dbReference type="ARBA" id="ARBA00001947"/>
    </source>
</evidence>
<evidence type="ECO:0000259" key="5">
    <source>
        <dbReference type="SMART" id="SM00849"/>
    </source>
</evidence>
<evidence type="ECO:0000313" key="6">
    <source>
        <dbReference type="EMBL" id="EFC05200.1"/>
    </source>
</evidence>
<sequence>MKVICLNQGKFQENTYICLEEKEALIIDPGNSFSAIQSYLLGFQVVGIYLTHGHSDHTVAVDDLMDAYPNTPLYMHEGDRDLVDPNLLIPSGAPIYHPFLAVEEGMIQIGHFQAEVLYTPGHSMGSTCLLLKDCLFSGDTLFRGTIGRSDLYGGNERDLMQSLQKLKNLNPGLKVYPGHDQVTSLAYELQTNIFLR</sequence>
<reference evidence="7" key="1">
    <citation type="submission" date="2009-12" db="EMBL/GenBank/DDBJ databases">
        <title>Sequence of Clostridiales genomosp. BVAB3 str. UPII9-5.</title>
        <authorList>
            <person name="Madupu R."/>
            <person name="Durkin A.S."/>
            <person name="Torralba M."/>
            <person name="Methe B."/>
            <person name="Sutton G.G."/>
            <person name="Strausberg R.L."/>
            <person name="Nelson K.E."/>
        </authorList>
    </citation>
    <scope>NUCLEOTIDE SEQUENCE [LARGE SCALE GENOMIC DNA]</scope>
    <source>
        <strain evidence="7">W1219</strain>
    </source>
</reference>
<accession>D2MQD1</accession>
<dbReference type="eggNOG" id="COG0491">
    <property type="taxonomic scope" value="Bacteria"/>
</dbReference>
<dbReference type="PANTHER" id="PTHR46233:SF3">
    <property type="entry name" value="HYDROXYACYLGLUTATHIONE HYDROLASE GLOC"/>
    <property type="match status" value="1"/>
</dbReference>
<proteinExistence type="predicted"/>
<dbReference type="InterPro" id="IPR036866">
    <property type="entry name" value="RibonucZ/Hydroxyglut_hydro"/>
</dbReference>
<dbReference type="OrthoDB" id="9802248at2"/>
<dbReference type="STRING" id="679192.HMPREF9013_0482"/>